<evidence type="ECO:0000256" key="1">
    <source>
        <dbReference type="SAM" id="Phobius"/>
    </source>
</evidence>
<gene>
    <name evidence="2" type="ORF">WMO26_02410</name>
</gene>
<evidence type="ECO:0000313" key="2">
    <source>
        <dbReference type="EMBL" id="MEQ2439675.1"/>
    </source>
</evidence>
<dbReference type="PANTHER" id="PTHR38450">
    <property type="entry name" value="STAGE V SPORULATION PROTEIN AC-RELATED"/>
    <property type="match status" value="1"/>
</dbReference>
<feature type="transmembrane region" description="Helical" evidence="1">
    <location>
        <begin position="55"/>
        <end position="75"/>
    </location>
</feature>
<feature type="transmembrane region" description="Helical" evidence="1">
    <location>
        <begin position="118"/>
        <end position="143"/>
    </location>
</feature>
<dbReference type="EMBL" id="JBBMFD010000002">
    <property type="protein sequence ID" value="MEQ2439675.1"/>
    <property type="molecule type" value="Genomic_DNA"/>
</dbReference>
<keyword evidence="1" id="KW-1133">Transmembrane helix</keyword>
<feature type="transmembrane region" description="Helical" evidence="1">
    <location>
        <begin position="82"/>
        <end position="103"/>
    </location>
</feature>
<keyword evidence="3" id="KW-1185">Reference proteome</keyword>
<name>A0ABV1DXA7_9FIRM</name>
<keyword evidence="1" id="KW-0812">Transmembrane</keyword>
<sequence length="147" mass="15419">MNLTQNEYSNMTDKASPPSKFLRNSILAFVVGGAICVIGQALINLWSMVLPLDDAKIAASCSLIFLSALFTALGLYCKLATYAGAGTLVPITGFANSIAAAAIEFKSEGLILGTGVKMFIIAGPVLVYGPVAAVLYGILAWLLRLFV</sequence>
<dbReference type="Proteomes" id="UP001489509">
    <property type="component" value="Unassembled WGS sequence"/>
</dbReference>
<accession>A0ABV1DXA7</accession>
<comment type="caution">
    <text evidence="2">The sequence shown here is derived from an EMBL/GenBank/DDBJ whole genome shotgun (WGS) entry which is preliminary data.</text>
</comment>
<protein>
    <submittedName>
        <fullName evidence="2">SpoVA/SpoVAEb family sporulation membrane protein</fullName>
    </submittedName>
</protein>
<dbReference type="PANTHER" id="PTHR38450:SF1">
    <property type="entry name" value="STAGE V SPORULATION PROTEIN AC"/>
    <property type="match status" value="1"/>
</dbReference>
<keyword evidence="1" id="KW-0472">Membrane</keyword>
<proteinExistence type="predicted"/>
<organism evidence="2 3">
    <name type="scientific">Solibaculum intestinale</name>
    <dbReference type="NCBI Taxonomy" id="3133165"/>
    <lineage>
        <taxon>Bacteria</taxon>
        <taxon>Bacillati</taxon>
        <taxon>Bacillota</taxon>
        <taxon>Clostridia</taxon>
        <taxon>Eubacteriales</taxon>
        <taxon>Oscillospiraceae</taxon>
        <taxon>Solibaculum</taxon>
    </lineage>
</organism>
<feature type="transmembrane region" description="Helical" evidence="1">
    <location>
        <begin position="21"/>
        <end position="43"/>
    </location>
</feature>
<reference evidence="2 3" key="1">
    <citation type="submission" date="2024-03" db="EMBL/GenBank/DDBJ databases">
        <title>Human intestinal bacterial collection.</title>
        <authorList>
            <person name="Pauvert C."/>
            <person name="Hitch T.C.A."/>
            <person name="Clavel T."/>
        </authorList>
    </citation>
    <scope>NUCLEOTIDE SEQUENCE [LARGE SCALE GENOMIC DNA]</scope>
    <source>
        <strain evidence="2 3">CLA-JM-H44</strain>
    </source>
</reference>
<dbReference type="RefSeq" id="WP_349217939.1">
    <property type="nucleotide sequence ID" value="NZ_JBBMFD010000002.1"/>
</dbReference>
<dbReference type="Pfam" id="PF03862">
    <property type="entry name" value="SpoVAC_SpoVAEB"/>
    <property type="match status" value="1"/>
</dbReference>
<dbReference type="InterPro" id="IPR005562">
    <property type="entry name" value="SpoVA"/>
</dbReference>
<evidence type="ECO:0000313" key="3">
    <source>
        <dbReference type="Proteomes" id="UP001489509"/>
    </source>
</evidence>